<proteinExistence type="predicted"/>
<protein>
    <submittedName>
        <fullName evidence="1">Mitochondrial fission ELM1 family protein</fullName>
    </submittedName>
</protein>
<sequence>MSVRRIWLITDGRLGHLNQLRGLLARVQEKAELEVHWFDLTSKSFRFVWRKGLLAQFDAEIKPDWVLAAGSKTHIPMLWCKWVLGAKAFLLMRPSLPLGLFDAVCMPYHDSPPKRDLVLGTYGVINHIVPCYEGRNKSQGLMLLGGINTHYQWDNVGIIKQLRSIAEAAPGVEWLVSDSPRTPPYLLDELAALSLANINILPYSDTGPGWLPNILQGVGQVWVSCDSVSMVYESVSSGAPTGLLELLPLRDSRVVKSMTQLASSGLATAFSAADLAGPLPPAVRPLWEADRVADWWLQIDRGGEDNDRVN</sequence>
<dbReference type="Proteomes" id="UP001166291">
    <property type="component" value="Unassembled WGS sequence"/>
</dbReference>
<name>A0ABS6VY03_9GAMM</name>
<dbReference type="RefSeq" id="WP_219045134.1">
    <property type="nucleotide sequence ID" value="NZ_JAHWDQ010000009.1"/>
</dbReference>
<organism evidence="1 2">
    <name type="scientific">Zhongshania aquimaris</name>
    <dbReference type="NCBI Taxonomy" id="2857107"/>
    <lineage>
        <taxon>Bacteria</taxon>
        <taxon>Pseudomonadati</taxon>
        <taxon>Pseudomonadota</taxon>
        <taxon>Gammaproteobacteria</taxon>
        <taxon>Cellvibrionales</taxon>
        <taxon>Spongiibacteraceae</taxon>
        <taxon>Zhongshania</taxon>
    </lineage>
</organism>
<dbReference type="Pfam" id="PF06258">
    <property type="entry name" value="Mito_fiss_Elm1"/>
    <property type="match status" value="1"/>
</dbReference>
<evidence type="ECO:0000313" key="2">
    <source>
        <dbReference type="Proteomes" id="UP001166291"/>
    </source>
</evidence>
<dbReference type="InterPro" id="IPR009367">
    <property type="entry name" value="Elm1-like"/>
</dbReference>
<evidence type="ECO:0000313" key="1">
    <source>
        <dbReference type="EMBL" id="MBW2942908.1"/>
    </source>
</evidence>
<reference evidence="1" key="1">
    <citation type="submission" date="2021-07" db="EMBL/GenBank/DDBJ databases">
        <title>Zhongshania sp. CAU 1632 isolated from seawater.</title>
        <authorList>
            <person name="Kim W."/>
        </authorList>
    </citation>
    <scope>NUCLEOTIDE SEQUENCE</scope>
    <source>
        <strain evidence="1">CAU 1632</strain>
    </source>
</reference>
<dbReference type="EMBL" id="JAHWDQ010000009">
    <property type="protein sequence ID" value="MBW2942908.1"/>
    <property type="molecule type" value="Genomic_DNA"/>
</dbReference>
<accession>A0ABS6VY03</accession>
<keyword evidence="2" id="KW-1185">Reference proteome</keyword>
<comment type="caution">
    <text evidence="1">The sequence shown here is derived from an EMBL/GenBank/DDBJ whole genome shotgun (WGS) entry which is preliminary data.</text>
</comment>
<gene>
    <name evidence="1" type="ORF">KXJ70_19095</name>
</gene>